<proteinExistence type="predicted"/>
<protein>
    <submittedName>
        <fullName evidence="1">Uncharacterized protein</fullName>
    </submittedName>
</protein>
<name>A0ACB9ZXB2_CATRO</name>
<keyword evidence="2" id="KW-1185">Reference proteome</keyword>
<accession>A0ACB9ZXB2</accession>
<organism evidence="1 2">
    <name type="scientific">Catharanthus roseus</name>
    <name type="common">Madagascar periwinkle</name>
    <name type="synonym">Vinca rosea</name>
    <dbReference type="NCBI Taxonomy" id="4058"/>
    <lineage>
        <taxon>Eukaryota</taxon>
        <taxon>Viridiplantae</taxon>
        <taxon>Streptophyta</taxon>
        <taxon>Embryophyta</taxon>
        <taxon>Tracheophyta</taxon>
        <taxon>Spermatophyta</taxon>
        <taxon>Magnoliopsida</taxon>
        <taxon>eudicotyledons</taxon>
        <taxon>Gunneridae</taxon>
        <taxon>Pentapetalae</taxon>
        <taxon>asterids</taxon>
        <taxon>lamiids</taxon>
        <taxon>Gentianales</taxon>
        <taxon>Apocynaceae</taxon>
        <taxon>Rauvolfioideae</taxon>
        <taxon>Vinceae</taxon>
        <taxon>Catharanthinae</taxon>
        <taxon>Catharanthus</taxon>
    </lineage>
</organism>
<dbReference type="EMBL" id="CM044708">
    <property type="protein sequence ID" value="KAI5651040.1"/>
    <property type="molecule type" value="Genomic_DNA"/>
</dbReference>
<evidence type="ECO:0000313" key="2">
    <source>
        <dbReference type="Proteomes" id="UP001060085"/>
    </source>
</evidence>
<reference evidence="2" key="1">
    <citation type="journal article" date="2023" name="Nat. Plants">
        <title>Single-cell RNA sequencing provides a high-resolution roadmap for understanding the multicellular compartmentation of specialized metabolism.</title>
        <authorList>
            <person name="Sun S."/>
            <person name="Shen X."/>
            <person name="Li Y."/>
            <person name="Li Y."/>
            <person name="Wang S."/>
            <person name="Li R."/>
            <person name="Zhang H."/>
            <person name="Shen G."/>
            <person name="Guo B."/>
            <person name="Wei J."/>
            <person name="Xu J."/>
            <person name="St-Pierre B."/>
            <person name="Chen S."/>
            <person name="Sun C."/>
        </authorList>
    </citation>
    <scope>NUCLEOTIDE SEQUENCE [LARGE SCALE GENOMIC DNA]</scope>
</reference>
<evidence type="ECO:0000313" key="1">
    <source>
        <dbReference type="EMBL" id="KAI5651040.1"/>
    </source>
</evidence>
<gene>
    <name evidence="1" type="ORF">M9H77_37045</name>
</gene>
<sequence length="394" mass="42718">MGIKRERIIDPSVSQAISNAFMEENAGIQKKQKESGTESETPLFPCMLLVKLLFLLILFAGAAAFAPSPTLACTFTADGGEEKIHSKNQISGYIFMCNGNTKADCYRYRVFGVPAARMNVVEKIRPRMTLFLFDFDLKLLYGVYAATSSGGLGIEPTAFGGKFSAQVTNLTSLFHPITIPPLLFSKTRPAAELSVSYDQYLAERKTTHSGMPSSSREGGLATHSHAATSRSAAYWVALASEDREVVGSRKERMPSTLYASVSTKSALPFPSMQENSGTGTSHFISSAHWNGVQHRYSYSEGASVTNERSIAHSQQVPLQVRESSWTAVAFQGLNQVSSSVHQLPSQNGIGYGYNGNGASVTNEMSRAYYCQVPPQFPASSLNTAAYLNYSNGAN</sequence>
<comment type="caution">
    <text evidence="1">The sequence shown here is derived from an EMBL/GenBank/DDBJ whole genome shotgun (WGS) entry which is preliminary data.</text>
</comment>
<dbReference type="Proteomes" id="UP001060085">
    <property type="component" value="Linkage Group LG08"/>
</dbReference>